<feature type="region of interest" description="Disordered" evidence="1">
    <location>
        <begin position="236"/>
        <end position="256"/>
    </location>
</feature>
<dbReference type="Pfam" id="PF00982">
    <property type="entry name" value="Glyco_transf_20"/>
    <property type="match status" value="1"/>
</dbReference>
<comment type="caution">
    <text evidence="4">The sequence shown here is derived from an EMBL/GenBank/DDBJ whole genome shotgun (WGS) entry which is preliminary data.</text>
</comment>
<dbReference type="PANTHER" id="PTHR10788">
    <property type="entry name" value="TREHALOSE-6-PHOSPHATE SYNTHASE"/>
    <property type="match status" value="1"/>
</dbReference>
<dbReference type="GO" id="GO:0005946">
    <property type="term" value="C:alpha,alpha-trehalose-phosphate synthase complex (UDP-forming)"/>
    <property type="evidence" value="ECO:0007669"/>
    <property type="project" value="TreeGrafter"/>
</dbReference>
<feature type="transmembrane region" description="Helical" evidence="2">
    <location>
        <begin position="361"/>
        <end position="381"/>
    </location>
</feature>
<dbReference type="Pfam" id="PF02358">
    <property type="entry name" value="Trehalose_PPase"/>
    <property type="match status" value="1"/>
</dbReference>
<dbReference type="InterPro" id="IPR003337">
    <property type="entry name" value="Trehalose_PPase"/>
</dbReference>
<dbReference type="Proteomes" id="UP000240830">
    <property type="component" value="Unassembled WGS sequence"/>
</dbReference>
<dbReference type="PROSITE" id="PS50053">
    <property type="entry name" value="UBIQUITIN_2"/>
    <property type="match status" value="1"/>
</dbReference>
<dbReference type="InterPro" id="IPR029071">
    <property type="entry name" value="Ubiquitin-like_domsf"/>
</dbReference>
<feature type="domain" description="Ubiquitin-like" evidence="3">
    <location>
        <begin position="139"/>
        <end position="204"/>
    </location>
</feature>
<proteinExistence type="predicted"/>
<dbReference type="OrthoDB" id="755951at2759"/>
<sequence>MKLISIAVVRKDLQGAKIIAAEFDLSSFSFFQRSSVAFALINRVLEEFTSTFSRDVWLTTSGKLDYPQLKDMLTKYQNPHEADPIMRVQKELDETKIVLRGEKLDDLVARSDELGSGCHKRMSTSLVSCGMSDEQDFLASITIRCPAVLNLATVDYVTQIPLFDLVEDLKRQLSRMHPCRPGVEDQRLIFRGHILNDKLTIAEMCEKSAKYHGPDTTMQSGSEPQPSVEINAETQPVTATVPPRAPPRTMTPATPEYSRTPPGFYGFLNDRGQVVYTDLSNAVLFDGRQFYVMRGVNLPAGQRLPFSMADASLTVPAAHPPAAPRPPNVWQRVNFDYSAFLGFAMRIGLIVVIFSQGGDKWRVALMCAVFGVVFLLQAGVMPLNVGRGVNRFWEIVMEARRVVQPQVPEEPGNNNREQPGADPNPLFKLLEITLWPLFHYLPGEIDFDETQWDGYYRANMAFAMAIKQVAQDGDMIWVQDYHLMLLPALLREVLADRKNIKIGFFLHTPFPSSEVYRVLPVRKQILLGVLQCDLIGFHTYDYARHFLSSCARILGLQTMPNGVEYDDRFVHVGTFPIGIDPDKFMAGLDDPLVKEKIEELQARFAGKKLMVGVDRLDYIKGVPHKLYAFDLFLSRYPEFQGKVALLQVAVPTRTEVEEYKNLRTSVNELVGRINGKFGSFDFTPVQYLYRSISFHDLVALYRVADVCVVSYEYVATQAGRNGALILSEFAGAAQSMNGAFIVNPWNIDELVEAYREALTTSPEVATSNHQKLFKYVTKQTASYWGQSFVSELQIHVPSPQQRTRLTADTVRCQFADCKDFRLFAIDYDALDGLNPQLMDALNRLAHAPNTLVYMFSTQPRELVETAFAHGNIGLVCEFGCFIRHPINMRLRMVSSPQFADDWVHLSELGDESWRDRILPLFKFYTDHTPGSFVDVGEKVISWDFGESDVEFGAWQASELQANLEKLLGHIYLDKNKLTLRPSLVDDAVALNRIIADLTKLGDNCGFILCTDDRLDDFKAPTEMPVFKVTMEKRRAANYYVENPKELASVLSSLL</sequence>
<name>A0A2H9TIK7_9FUNG</name>
<dbReference type="InterPro" id="IPR001830">
    <property type="entry name" value="Glyco_trans_20"/>
</dbReference>
<dbReference type="Gene3D" id="3.40.50.2000">
    <property type="entry name" value="Glycogen Phosphorylase B"/>
    <property type="match status" value="2"/>
</dbReference>
<dbReference type="InterPro" id="IPR036412">
    <property type="entry name" value="HAD-like_sf"/>
</dbReference>
<reference evidence="4 5" key="1">
    <citation type="submission" date="2016-10" db="EMBL/GenBank/DDBJ databases">
        <title>The genome of Paramicrosporidium saccamoebae is the missing link in understanding Cryptomycota and Microsporidia evolution.</title>
        <authorList>
            <person name="Quandt C.A."/>
            <person name="Beaudet D."/>
            <person name="Corsaro D."/>
            <person name="Michel R."/>
            <person name="Corradi N."/>
            <person name="James T."/>
        </authorList>
    </citation>
    <scope>NUCLEOTIDE SEQUENCE [LARGE SCALE GENOMIC DNA]</scope>
    <source>
        <strain evidence="4 5">KSL3</strain>
    </source>
</reference>
<dbReference type="STRING" id="1246581.A0A2H9TIK7"/>
<keyword evidence="5" id="KW-1185">Reference proteome</keyword>
<dbReference type="GO" id="GO:0004805">
    <property type="term" value="F:trehalose-phosphatase activity"/>
    <property type="evidence" value="ECO:0007669"/>
    <property type="project" value="TreeGrafter"/>
</dbReference>
<dbReference type="InterPro" id="IPR000626">
    <property type="entry name" value="Ubiquitin-like_dom"/>
</dbReference>
<dbReference type="CDD" id="cd03788">
    <property type="entry name" value="GT20_TPS"/>
    <property type="match status" value="1"/>
</dbReference>
<dbReference type="SUPFAM" id="SSF54236">
    <property type="entry name" value="Ubiquitin-like"/>
    <property type="match status" value="1"/>
</dbReference>
<keyword evidence="2" id="KW-1133">Transmembrane helix</keyword>
<dbReference type="Gene3D" id="1.20.5.110">
    <property type="match status" value="1"/>
</dbReference>
<dbReference type="SUPFAM" id="SSF53756">
    <property type="entry name" value="UDP-Glycosyltransferase/glycogen phosphorylase"/>
    <property type="match status" value="1"/>
</dbReference>
<evidence type="ECO:0000313" key="4">
    <source>
        <dbReference type="EMBL" id="PJF17581.1"/>
    </source>
</evidence>
<feature type="compositionally biased region" description="Low complexity" evidence="1">
    <location>
        <begin position="236"/>
        <end position="255"/>
    </location>
</feature>
<organism evidence="4 5">
    <name type="scientific">Paramicrosporidium saccamoebae</name>
    <dbReference type="NCBI Taxonomy" id="1246581"/>
    <lineage>
        <taxon>Eukaryota</taxon>
        <taxon>Fungi</taxon>
        <taxon>Fungi incertae sedis</taxon>
        <taxon>Cryptomycota</taxon>
        <taxon>Cryptomycota incertae sedis</taxon>
        <taxon>Paramicrosporidium</taxon>
    </lineage>
</organism>
<evidence type="ECO:0000313" key="5">
    <source>
        <dbReference type="Proteomes" id="UP000240830"/>
    </source>
</evidence>
<keyword evidence="2" id="KW-0812">Transmembrane</keyword>
<keyword evidence="2" id="KW-0472">Membrane</keyword>
<accession>A0A2H9TIK7</accession>
<dbReference type="GO" id="GO:0005829">
    <property type="term" value="C:cytosol"/>
    <property type="evidence" value="ECO:0007669"/>
    <property type="project" value="TreeGrafter"/>
</dbReference>
<dbReference type="EMBL" id="MTSL01000169">
    <property type="protein sequence ID" value="PJF17581.1"/>
    <property type="molecule type" value="Genomic_DNA"/>
</dbReference>
<dbReference type="SUPFAM" id="SSF64356">
    <property type="entry name" value="SNARE-like"/>
    <property type="match status" value="1"/>
</dbReference>
<gene>
    <name evidence="4" type="ORF">PSACC_02666</name>
</gene>
<dbReference type="Gene3D" id="3.10.20.90">
    <property type="entry name" value="Phosphatidylinositol 3-kinase Catalytic Subunit, Chain A, domain 1"/>
    <property type="match status" value="1"/>
</dbReference>
<evidence type="ECO:0000259" key="3">
    <source>
        <dbReference type="PROSITE" id="PS50053"/>
    </source>
</evidence>
<dbReference type="GO" id="GO:0003825">
    <property type="term" value="F:alpha,alpha-trehalose-phosphate synthase (UDP-forming) activity"/>
    <property type="evidence" value="ECO:0007669"/>
    <property type="project" value="TreeGrafter"/>
</dbReference>
<protein>
    <submittedName>
        <fullName evidence="4">Alpha,alpha-trehalose-phosphate synthase [UDP-forming]</fullName>
    </submittedName>
</protein>
<evidence type="ECO:0000256" key="2">
    <source>
        <dbReference type="SAM" id="Phobius"/>
    </source>
</evidence>
<dbReference type="InterPro" id="IPR011012">
    <property type="entry name" value="Longin-like_dom_sf"/>
</dbReference>
<dbReference type="PANTHER" id="PTHR10788:SF106">
    <property type="entry name" value="BCDNA.GH08860"/>
    <property type="match status" value="1"/>
</dbReference>
<feature type="transmembrane region" description="Helical" evidence="2">
    <location>
        <begin position="337"/>
        <end position="354"/>
    </location>
</feature>
<dbReference type="GO" id="GO:0005992">
    <property type="term" value="P:trehalose biosynthetic process"/>
    <property type="evidence" value="ECO:0007669"/>
    <property type="project" value="InterPro"/>
</dbReference>
<dbReference type="Gene3D" id="3.30.450.50">
    <property type="entry name" value="Longin domain"/>
    <property type="match status" value="2"/>
</dbReference>
<dbReference type="SUPFAM" id="SSF56784">
    <property type="entry name" value="HAD-like"/>
    <property type="match status" value="1"/>
</dbReference>
<evidence type="ECO:0000256" key="1">
    <source>
        <dbReference type="SAM" id="MobiDB-lite"/>
    </source>
</evidence>
<dbReference type="AlphaFoldDB" id="A0A2H9TIK7"/>